<comment type="catalytic activity">
    <reaction evidence="1 11">
        <text>an S-substituted glutathione + H2O = an S-substituted L-cysteinylglycine + L-glutamate</text>
        <dbReference type="Rhea" id="RHEA:59468"/>
        <dbReference type="ChEBI" id="CHEBI:15377"/>
        <dbReference type="ChEBI" id="CHEBI:29985"/>
        <dbReference type="ChEBI" id="CHEBI:90779"/>
        <dbReference type="ChEBI" id="CHEBI:143103"/>
        <dbReference type="EC" id="3.4.19.13"/>
    </reaction>
</comment>
<name>A0A6N7VJV6_ACIFE</name>
<dbReference type="Gene3D" id="1.10.246.130">
    <property type="match status" value="1"/>
</dbReference>
<accession>A0A6N7VJV6</accession>
<evidence type="ECO:0000256" key="6">
    <source>
        <dbReference type="ARBA" id="ARBA00023145"/>
    </source>
</evidence>
<evidence type="ECO:0000256" key="5">
    <source>
        <dbReference type="ARBA" id="ARBA00022801"/>
    </source>
</evidence>
<dbReference type="EMBL" id="VULN01000006">
    <property type="protein sequence ID" value="MSS81974.1"/>
    <property type="molecule type" value="Genomic_DNA"/>
</dbReference>
<evidence type="ECO:0000256" key="9">
    <source>
        <dbReference type="PIRSR" id="PIRSR600101-1"/>
    </source>
</evidence>
<evidence type="ECO:0000256" key="8">
    <source>
        <dbReference type="ARBA" id="ARBA00047417"/>
    </source>
</evidence>
<evidence type="ECO:0000256" key="11">
    <source>
        <dbReference type="RuleBase" id="RU368036"/>
    </source>
</evidence>
<evidence type="ECO:0000256" key="7">
    <source>
        <dbReference type="ARBA" id="ARBA00023315"/>
    </source>
</evidence>
<dbReference type="InterPro" id="IPR000101">
    <property type="entry name" value="GGT_peptidase"/>
</dbReference>
<dbReference type="Proteomes" id="UP000441455">
    <property type="component" value="Unassembled WGS sequence"/>
</dbReference>
<comment type="pathway">
    <text evidence="11">Sulfur metabolism; glutathione metabolism.</text>
</comment>
<organism evidence="12 13">
    <name type="scientific">Acidaminococcus fermentans</name>
    <dbReference type="NCBI Taxonomy" id="905"/>
    <lineage>
        <taxon>Bacteria</taxon>
        <taxon>Bacillati</taxon>
        <taxon>Bacillota</taxon>
        <taxon>Negativicutes</taxon>
        <taxon>Acidaminococcales</taxon>
        <taxon>Acidaminococcaceae</taxon>
        <taxon>Acidaminococcus</taxon>
    </lineage>
</organism>
<dbReference type="EC" id="3.4.19.13" evidence="11"/>
<feature type="binding site" evidence="10">
    <location>
        <position position="411"/>
    </location>
    <ligand>
        <name>L-glutamate</name>
        <dbReference type="ChEBI" id="CHEBI:29985"/>
    </ligand>
</feature>
<dbReference type="Gene3D" id="3.60.20.40">
    <property type="match status" value="1"/>
</dbReference>
<feature type="binding site" evidence="10">
    <location>
        <position position="462"/>
    </location>
    <ligand>
        <name>L-glutamate</name>
        <dbReference type="ChEBI" id="CHEBI:29985"/>
    </ligand>
</feature>
<dbReference type="NCBIfam" id="TIGR00066">
    <property type="entry name" value="g_glut_trans"/>
    <property type="match status" value="1"/>
</dbReference>
<dbReference type="GO" id="GO:0103068">
    <property type="term" value="F:leukotriene C4 gamma-glutamyl transferase activity"/>
    <property type="evidence" value="ECO:0007669"/>
    <property type="project" value="UniProtKB-EC"/>
</dbReference>
<dbReference type="SUPFAM" id="SSF56235">
    <property type="entry name" value="N-terminal nucleophile aminohydrolases (Ntn hydrolases)"/>
    <property type="match status" value="1"/>
</dbReference>
<evidence type="ECO:0000256" key="10">
    <source>
        <dbReference type="PIRSR" id="PIRSR600101-2"/>
    </source>
</evidence>
<comment type="catalytic activity">
    <reaction evidence="8 11">
        <text>an N-terminal (5-L-glutamyl)-[peptide] + an alpha-amino acid = 5-L-glutamyl amino acid + an N-terminal L-alpha-aminoacyl-[peptide]</text>
        <dbReference type="Rhea" id="RHEA:23904"/>
        <dbReference type="Rhea" id="RHEA-COMP:9780"/>
        <dbReference type="Rhea" id="RHEA-COMP:9795"/>
        <dbReference type="ChEBI" id="CHEBI:77644"/>
        <dbReference type="ChEBI" id="CHEBI:78597"/>
        <dbReference type="ChEBI" id="CHEBI:78599"/>
        <dbReference type="ChEBI" id="CHEBI:78608"/>
        <dbReference type="EC" id="2.3.2.2"/>
    </reaction>
</comment>
<evidence type="ECO:0000313" key="13">
    <source>
        <dbReference type="Proteomes" id="UP000441455"/>
    </source>
</evidence>
<dbReference type="InterPro" id="IPR043138">
    <property type="entry name" value="GGT_lsub"/>
</dbReference>
<reference evidence="12 13" key="1">
    <citation type="submission" date="2019-08" db="EMBL/GenBank/DDBJ databases">
        <title>In-depth cultivation of the pig gut microbiome towards novel bacterial diversity and tailored functional studies.</title>
        <authorList>
            <person name="Wylensek D."/>
            <person name="Hitch T.C.A."/>
            <person name="Clavel T."/>
        </authorList>
    </citation>
    <scope>NUCLEOTIDE SEQUENCE [LARGE SCALE GENOMIC DNA]</scope>
    <source>
        <strain evidence="12 13">WCA-389-WT-5B</strain>
    </source>
</reference>
<comment type="caution">
    <text evidence="12">The sequence shown here is derived from an EMBL/GenBank/DDBJ whole genome shotgun (WGS) entry which is preliminary data.</text>
</comment>
<dbReference type="UniPathway" id="UPA00204"/>
<dbReference type="GO" id="GO:0006750">
    <property type="term" value="P:glutathione biosynthetic process"/>
    <property type="evidence" value="ECO:0007669"/>
    <property type="project" value="UniProtKB-KW"/>
</dbReference>
<comment type="similarity">
    <text evidence="3 11">Belongs to the gamma-glutamyltransferase family.</text>
</comment>
<keyword evidence="5 11" id="KW-0378">Hydrolase</keyword>
<keyword evidence="11" id="KW-0317">Glutathione biosynthesis</keyword>
<comment type="PTM">
    <text evidence="11">Cleaved by autocatalysis into a large and a small subunit.</text>
</comment>
<dbReference type="GO" id="GO:0006751">
    <property type="term" value="P:glutathione catabolic process"/>
    <property type="evidence" value="ECO:0007669"/>
    <property type="project" value="UniProtKB-UniRule"/>
</dbReference>
<feature type="active site" description="Nucleophile" evidence="9">
    <location>
        <position position="369"/>
    </location>
</feature>
<dbReference type="InterPro" id="IPR051792">
    <property type="entry name" value="GGT_bact"/>
</dbReference>
<keyword evidence="4 11" id="KW-0808">Transferase</keyword>
<sequence length="574" mass="62540">MPNHPYLGYQLNDIFYYRPYPYGNQGAVSSNSPYATAAGLEILKKGGNVFDAACAVSLTLGLVGPYHSGIGGGCFYVFYHKGSNRFYCCDARGVAPIHASEDMFLDADGNVDLSLTEFSGRSTAVPALYRALDGILQKYGTMSWEEVSAPAINLARKGFCCGFPYARISDTPEAEHNRDAYEGFSKYYLHNGKPRIYGEKITNPDLADTMEQVAQKGVDWFYTGPIADEIIHYVQKNKGVMVKDDLVNCRPKARTPVRGTFRGYDIISMAPPSSGGTHVIQMLNILENFDLKAMGYHSAAATHVIAETMKMMFADRSVAMGDPDFVKIQLDKLLSKEYAAQLAKKIDMDQAQEFAPTEGIEAKSYPGCTTSFSIMDRYGNVFAQTQTIRNWWGCGVVIPHRGFIMNNAMADFSPKAGVRTTQGLAYGEANSVQPGKTPLSSMCPTLVFKAGKPVLAVGCAGGPRIITSVLQMILNTLEYGRMMEPAVRTPFMCCLTKEQGLELEDGFSPDTVALLEKKGHKVIMPPNVGVMSCMPNGIMYKDGLFYPAGTNRVDGGGGVLTEDGSIGIDGLCFK</sequence>
<keyword evidence="7 11" id="KW-0012">Acyltransferase</keyword>
<dbReference type="AlphaFoldDB" id="A0A6N7VJV6"/>
<dbReference type="InterPro" id="IPR043137">
    <property type="entry name" value="GGT_ssub_C"/>
</dbReference>
<protein>
    <recommendedName>
        <fullName evidence="11">Glutathione hydrolase proenzyme</fullName>
        <ecNumber evidence="11">2.3.2.2</ecNumber>
        <ecNumber evidence="11">3.4.19.13</ecNumber>
    </recommendedName>
    <component>
        <recommendedName>
            <fullName evidence="11">Glutathione hydrolase large chain</fullName>
        </recommendedName>
    </component>
    <component>
        <recommendedName>
            <fullName evidence="11">Glutathione hydrolase small chain</fullName>
        </recommendedName>
    </component>
</protein>
<feature type="binding site" evidence="10">
    <location>
        <begin position="440"/>
        <end position="441"/>
    </location>
    <ligand>
        <name>L-glutamate</name>
        <dbReference type="ChEBI" id="CHEBI:29985"/>
    </ligand>
</feature>
<comment type="catalytic activity">
    <reaction evidence="2 11">
        <text>glutathione + H2O = L-cysteinylglycine + L-glutamate</text>
        <dbReference type="Rhea" id="RHEA:28807"/>
        <dbReference type="ChEBI" id="CHEBI:15377"/>
        <dbReference type="ChEBI" id="CHEBI:29985"/>
        <dbReference type="ChEBI" id="CHEBI:57925"/>
        <dbReference type="ChEBI" id="CHEBI:61694"/>
        <dbReference type="EC" id="3.4.19.13"/>
    </reaction>
</comment>
<evidence type="ECO:0000256" key="2">
    <source>
        <dbReference type="ARBA" id="ARBA00001089"/>
    </source>
</evidence>
<keyword evidence="6 11" id="KW-0865">Zymogen</keyword>
<dbReference type="OrthoDB" id="9781342at2"/>
<dbReference type="Pfam" id="PF01019">
    <property type="entry name" value="G_glu_transpept"/>
    <property type="match status" value="1"/>
</dbReference>
<dbReference type="RefSeq" id="WP_154487960.1">
    <property type="nucleotide sequence ID" value="NZ_VULN01000006.1"/>
</dbReference>
<gene>
    <name evidence="12" type="primary">ggt</name>
    <name evidence="12" type="ORF">FX155_05115</name>
</gene>
<dbReference type="GO" id="GO:0036374">
    <property type="term" value="F:glutathione hydrolase activity"/>
    <property type="evidence" value="ECO:0007669"/>
    <property type="project" value="UniProtKB-UniRule"/>
</dbReference>
<evidence type="ECO:0000256" key="1">
    <source>
        <dbReference type="ARBA" id="ARBA00001049"/>
    </source>
</evidence>
<feature type="binding site" evidence="10">
    <location>
        <position position="92"/>
    </location>
    <ligand>
        <name>L-glutamate</name>
        <dbReference type="ChEBI" id="CHEBI:29985"/>
    </ligand>
</feature>
<evidence type="ECO:0000256" key="3">
    <source>
        <dbReference type="ARBA" id="ARBA00009381"/>
    </source>
</evidence>
<dbReference type="PRINTS" id="PR01210">
    <property type="entry name" value="GGTRANSPTASE"/>
</dbReference>
<dbReference type="PANTHER" id="PTHR43199">
    <property type="entry name" value="GLUTATHIONE HYDROLASE"/>
    <property type="match status" value="1"/>
</dbReference>
<evidence type="ECO:0000256" key="4">
    <source>
        <dbReference type="ARBA" id="ARBA00022679"/>
    </source>
</evidence>
<evidence type="ECO:0000313" key="12">
    <source>
        <dbReference type="EMBL" id="MSS81974.1"/>
    </source>
</evidence>
<dbReference type="EC" id="2.3.2.2" evidence="11"/>
<dbReference type="PANTHER" id="PTHR43199:SF1">
    <property type="entry name" value="GLUTATHIONE HYDROLASE PROENZYME"/>
    <property type="match status" value="1"/>
</dbReference>
<comment type="subunit">
    <text evidence="11">This enzyme consists of two polypeptide chains, which are synthesized in precursor form from a single polypeptide.</text>
</comment>
<dbReference type="InterPro" id="IPR029055">
    <property type="entry name" value="Ntn_hydrolases_N"/>
</dbReference>
<proteinExistence type="inferred from homology"/>